<proteinExistence type="predicted"/>
<dbReference type="VEuPathDB" id="FungiDB:PV07_02066"/>
<evidence type="ECO:0000259" key="1">
    <source>
        <dbReference type="Pfam" id="PF00004"/>
    </source>
</evidence>
<dbReference type="InterPro" id="IPR050168">
    <property type="entry name" value="AAA_ATPase_domain"/>
</dbReference>
<reference evidence="2 3" key="1">
    <citation type="submission" date="2015-01" db="EMBL/GenBank/DDBJ databases">
        <title>The Genome Sequence of Cladophialophora immunda CBS83496.</title>
        <authorList>
            <consortium name="The Broad Institute Genomics Platform"/>
            <person name="Cuomo C."/>
            <person name="de Hoog S."/>
            <person name="Gorbushina A."/>
            <person name="Stielow B."/>
            <person name="Teixiera M."/>
            <person name="Abouelleil A."/>
            <person name="Chapman S.B."/>
            <person name="Priest M."/>
            <person name="Young S.K."/>
            <person name="Wortman J."/>
            <person name="Nusbaum C."/>
            <person name="Birren B."/>
        </authorList>
    </citation>
    <scope>NUCLEOTIDE SEQUENCE [LARGE SCALE GENOMIC DNA]</scope>
    <source>
        <strain evidence="2 3">CBS 83496</strain>
    </source>
</reference>
<keyword evidence="3" id="KW-1185">Reference proteome</keyword>
<dbReference type="HOGENOM" id="CLU_025506_1_0_1"/>
<dbReference type="Gene3D" id="3.40.50.300">
    <property type="entry name" value="P-loop containing nucleotide triphosphate hydrolases"/>
    <property type="match status" value="1"/>
</dbReference>
<dbReference type="PANTHER" id="PTHR23077">
    <property type="entry name" value="AAA-FAMILY ATPASE"/>
    <property type="match status" value="1"/>
</dbReference>
<dbReference type="STRING" id="569365.A0A0D2CW94"/>
<dbReference type="EMBL" id="KN847040">
    <property type="protein sequence ID" value="KIW35368.1"/>
    <property type="molecule type" value="Genomic_DNA"/>
</dbReference>
<evidence type="ECO:0000313" key="3">
    <source>
        <dbReference type="Proteomes" id="UP000054466"/>
    </source>
</evidence>
<dbReference type="OrthoDB" id="2115716at2759"/>
<gene>
    <name evidence="2" type="ORF">PV07_02066</name>
</gene>
<dbReference type="RefSeq" id="XP_016255584.1">
    <property type="nucleotide sequence ID" value="XM_016388656.1"/>
</dbReference>
<dbReference type="Gene3D" id="1.10.8.60">
    <property type="match status" value="1"/>
</dbReference>
<dbReference type="Pfam" id="PF00004">
    <property type="entry name" value="AAA"/>
    <property type="match status" value="1"/>
</dbReference>
<name>A0A0D2CW94_9EURO</name>
<dbReference type="GeneID" id="27341260"/>
<dbReference type="GO" id="GO:0042254">
    <property type="term" value="P:ribosome biogenesis"/>
    <property type="evidence" value="ECO:0007669"/>
    <property type="project" value="TreeGrafter"/>
</dbReference>
<feature type="domain" description="ATPase AAA-type core" evidence="1">
    <location>
        <begin position="228"/>
        <end position="349"/>
    </location>
</feature>
<dbReference type="AlphaFoldDB" id="A0A0D2CW94"/>
<dbReference type="GO" id="GO:0003723">
    <property type="term" value="F:RNA binding"/>
    <property type="evidence" value="ECO:0007669"/>
    <property type="project" value="TreeGrafter"/>
</dbReference>
<protein>
    <recommendedName>
        <fullName evidence="1">ATPase AAA-type core domain-containing protein</fullName>
    </recommendedName>
</protein>
<dbReference type="GO" id="GO:0016887">
    <property type="term" value="F:ATP hydrolysis activity"/>
    <property type="evidence" value="ECO:0007669"/>
    <property type="project" value="InterPro"/>
</dbReference>
<dbReference type="SUPFAM" id="SSF52540">
    <property type="entry name" value="P-loop containing nucleoside triphosphate hydrolases"/>
    <property type="match status" value="1"/>
</dbReference>
<sequence length="477" mass="54889">MDFHNAQEAAESVSGAFFRNATASRVDTDAVIFDTISNAHPGVPITIVPEFNCNLKAYAGAGQASIEVLEQSKIDPKIWPDSLRWTFFVPPSRRMEGGDGIVADQVFFESYIYKWENLTFLVYFADGRDGLLSYPQVRNQYILGDKAAARTLVATIGRWESVLHDEVWVFNKGYWQKDPLLYRSIMKSRWEDVILDKEFKKDLVDTVQRFFDSREQYNRLRVPWKRGVIFYGPPGNGKTISIKATMHTLYSRSPPVPTLYVKSLVSFVPPEFSIDTIFQKARQEAPCYLVFEDLDSLVTDQVRSFFLNAVDGLSENDGIFMIGSTNHLDRLDPGIAKRPSRFDRKYLFDNPTFSQRVKYCQYWQKKLGDNEEIEFPDEICTAAAKITDGFSFAYIQEAFVTALLEIAREKDSELVGEAPARDDKLEDLREQWDLLEIEAEGSKKEKDLDDYILWRKLKQQIELLRKQISKENPASVQ</sequence>
<dbReference type="Proteomes" id="UP000054466">
    <property type="component" value="Unassembled WGS sequence"/>
</dbReference>
<dbReference type="GO" id="GO:0005524">
    <property type="term" value="F:ATP binding"/>
    <property type="evidence" value="ECO:0007669"/>
    <property type="project" value="InterPro"/>
</dbReference>
<evidence type="ECO:0000313" key="2">
    <source>
        <dbReference type="EMBL" id="KIW35368.1"/>
    </source>
</evidence>
<organism evidence="2 3">
    <name type="scientific">Cladophialophora immunda</name>
    <dbReference type="NCBI Taxonomy" id="569365"/>
    <lineage>
        <taxon>Eukaryota</taxon>
        <taxon>Fungi</taxon>
        <taxon>Dikarya</taxon>
        <taxon>Ascomycota</taxon>
        <taxon>Pezizomycotina</taxon>
        <taxon>Eurotiomycetes</taxon>
        <taxon>Chaetothyriomycetidae</taxon>
        <taxon>Chaetothyriales</taxon>
        <taxon>Herpotrichiellaceae</taxon>
        <taxon>Cladophialophora</taxon>
    </lineage>
</organism>
<accession>A0A0D2CW94</accession>
<dbReference type="InterPro" id="IPR003959">
    <property type="entry name" value="ATPase_AAA_core"/>
</dbReference>
<dbReference type="GO" id="GO:1990275">
    <property type="term" value="F:preribosome binding"/>
    <property type="evidence" value="ECO:0007669"/>
    <property type="project" value="TreeGrafter"/>
</dbReference>
<dbReference type="PANTHER" id="PTHR23077:SF132">
    <property type="entry name" value="ATP-DEPENDENT ZN PROTEASE"/>
    <property type="match status" value="1"/>
</dbReference>
<dbReference type="GO" id="GO:0005634">
    <property type="term" value="C:nucleus"/>
    <property type="evidence" value="ECO:0007669"/>
    <property type="project" value="TreeGrafter"/>
</dbReference>
<dbReference type="CDD" id="cd19481">
    <property type="entry name" value="RecA-like_protease"/>
    <property type="match status" value="1"/>
</dbReference>
<dbReference type="InterPro" id="IPR027417">
    <property type="entry name" value="P-loop_NTPase"/>
</dbReference>